<protein>
    <submittedName>
        <fullName evidence="1">Uncharacterized protein</fullName>
    </submittedName>
</protein>
<sequence>MSKSTEIADKAIILMQDHAKHIYRICNEKLILGKGLTAFEVKELREALEFAAEGLDQDSLFCQEELDATVKEEQLEHDEKVASQMIESPLLLLIRTASYPLKSTLRSFGALITTRTRCLATPTRLRVYGAVKFWMFGCNGILDVYVNCNSGCVDVMVN</sequence>
<proteinExistence type="evidence at transcript level"/>
<dbReference type="EMBL" id="BT054749">
    <property type="protein sequence ID" value="ACL53356.1"/>
    <property type="molecule type" value="mRNA"/>
</dbReference>
<accession>B7ZZK7</accession>
<name>B7ZZK7_MAIZE</name>
<dbReference type="EMBL" id="BT054818">
    <property type="protein sequence ID" value="ACL53425.1"/>
    <property type="molecule type" value="mRNA"/>
</dbReference>
<dbReference type="AlphaFoldDB" id="B7ZZK7"/>
<organism evidence="1">
    <name type="scientific">Zea mays</name>
    <name type="common">Maize</name>
    <dbReference type="NCBI Taxonomy" id="4577"/>
    <lineage>
        <taxon>Eukaryota</taxon>
        <taxon>Viridiplantae</taxon>
        <taxon>Streptophyta</taxon>
        <taxon>Embryophyta</taxon>
        <taxon>Tracheophyta</taxon>
        <taxon>Spermatophyta</taxon>
        <taxon>Magnoliopsida</taxon>
        <taxon>Liliopsida</taxon>
        <taxon>Poales</taxon>
        <taxon>Poaceae</taxon>
        <taxon>PACMAD clade</taxon>
        <taxon>Panicoideae</taxon>
        <taxon>Andropogonodae</taxon>
        <taxon>Andropogoneae</taxon>
        <taxon>Tripsacinae</taxon>
        <taxon>Zea</taxon>
    </lineage>
</organism>
<reference evidence="1" key="1">
    <citation type="journal article" date="2009" name="PLoS Genet.">
        <title>Sequencing, mapping, and analysis of 27,455 maize full-length cDNAs.</title>
        <authorList>
            <person name="Soderlund C."/>
            <person name="Descour A."/>
            <person name="Kudrna D."/>
            <person name="Bomhoff M."/>
            <person name="Boyd L."/>
            <person name="Currie J."/>
            <person name="Angelova A."/>
            <person name="Collura K."/>
            <person name="Wissotski M."/>
            <person name="Ashley E."/>
            <person name="Morrow D."/>
            <person name="Fernandes J."/>
            <person name="Walbot V."/>
            <person name="Yu Y."/>
        </authorList>
    </citation>
    <scope>NUCLEOTIDE SEQUENCE</scope>
    <source>
        <strain evidence="1">B73</strain>
    </source>
</reference>
<evidence type="ECO:0000313" key="1">
    <source>
        <dbReference type="EMBL" id="ACL53356.1"/>
    </source>
</evidence>